<gene>
    <name evidence="7" type="ORF">SAMN06265360_11483</name>
</gene>
<evidence type="ECO:0000256" key="6">
    <source>
        <dbReference type="RuleBase" id="RU363041"/>
    </source>
</evidence>
<keyword evidence="8" id="KW-1185">Reference proteome</keyword>
<proteinExistence type="inferred from homology"/>
<evidence type="ECO:0000256" key="1">
    <source>
        <dbReference type="ARBA" id="ARBA00004141"/>
    </source>
</evidence>
<keyword evidence="6" id="KW-1003">Cell membrane</keyword>
<dbReference type="PANTHER" id="PTHR43701">
    <property type="entry name" value="MEMBRANE TRANSPORTER PROTEIN MJ0441-RELATED"/>
    <property type="match status" value="1"/>
</dbReference>
<organism evidence="7 8">
    <name type="scientific">Haloechinothrix alba</name>
    <dbReference type="NCBI Taxonomy" id="664784"/>
    <lineage>
        <taxon>Bacteria</taxon>
        <taxon>Bacillati</taxon>
        <taxon>Actinomycetota</taxon>
        <taxon>Actinomycetes</taxon>
        <taxon>Pseudonocardiales</taxon>
        <taxon>Pseudonocardiaceae</taxon>
        <taxon>Haloechinothrix</taxon>
    </lineage>
</organism>
<feature type="transmembrane region" description="Helical" evidence="6">
    <location>
        <begin position="70"/>
        <end position="90"/>
    </location>
</feature>
<feature type="transmembrane region" description="Helical" evidence="6">
    <location>
        <begin position="292"/>
        <end position="312"/>
    </location>
</feature>
<dbReference type="EMBL" id="FZNW01000014">
    <property type="protein sequence ID" value="SNR67882.1"/>
    <property type="molecule type" value="Genomic_DNA"/>
</dbReference>
<feature type="transmembrane region" description="Helical" evidence="6">
    <location>
        <begin position="265"/>
        <end position="286"/>
    </location>
</feature>
<evidence type="ECO:0000313" key="7">
    <source>
        <dbReference type="EMBL" id="SNR67882.1"/>
    </source>
</evidence>
<protein>
    <recommendedName>
        <fullName evidence="6">Probable membrane transporter protein</fullName>
    </recommendedName>
</protein>
<comment type="subcellular location">
    <subcellularLocation>
        <location evidence="6">Cell membrane</location>
        <topology evidence="6">Multi-pass membrane protein</topology>
    </subcellularLocation>
    <subcellularLocation>
        <location evidence="1">Membrane</location>
        <topology evidence="1">Multi-pass membrane protein</topology>
    </subcellularLocation>
</comment>
<accession>A0A238YA99</accession>
<dbReference type="InterPro" id="IPR002781">
    <property type="entry name" value="TM_pro_TauE-like"/>
</dbReference>
<keyword evidence="5 6" id="KW-0472">Membrane</keyword>
<feature type="transmembrane region" description="Helical" evidence="6">
    <location>
        <begin position="239"/>
        <end position="258"/>
    </location>
</feature>
<dbReference type="Pfam" id="PF01925">
    <property type="entry name" value="TauE"/>
    <property type="match status" value="1"/>
</dbReference>
<evidence type="ECO:0000313" key="8">
    <source>
        <dbReference type="Proteomes" id="UP000198348"/>
    </source>
</evidence>
<evidence type="ECO:0000256" key="4">
    <source>
        <dbReference type="ARBA" id="ARBA00022989"/>
    </source>
</evidence>
<dbReference type="InterPro" id="IPR051598">
    <property type="entry name" value="TSUP/Inactive_protease-like"/>
</dbReference>
<feature type="transmembrane region" description="Helical" evidence="6">
    <location>
        <begin position="34"/>
        <end position="58"/>
    </location>
</feature>
<reference evidence="7 8" key="1">
    <citation type="submission" date="2017-06" db="EMBL/GenBank/DDBJ databases">
        <authorList>
            <person name="Kim H.J."/>
            <person name="Triplett B.A."/>
        </authorList>
    </citation>
    <scope>NUCLEOTIDE SEQUENCE [LARGE SCALE GENOMIC DNA]</scope>
    <source>
        <strain evidence="7 8">DSM 45207</strain>
    </source>
</reference>
<feature type="transmembrane region" description="Helical" evidence="6">
    <location>
        <begin position="134"/>
        <end position="154"/>
    </location>
</feature>
<feature type="transmembrane region" description="Helical" evidence="6">
    <location>
        <begin position="207"/>
        <end position="233"/>
    </location>
</feature>
<keyword evidence="3 6" id="KW-0812">Transmembrane</keyword>
<sequence length="350" mass="35713">MIIGATQPLRAQCTDSVATTTATGEYAKVVMESLLLFVVAGFLAQLVNGSLGMGYGALSTTGLLALGVPPAPASAAVHYSQMGIALASGVSHWKFRNIDWRTVGILALAGAGGAVAGAYALVALSEFSMDAAKVWIASILLLLGLYVLIRFSFLKLGKLITEKRPDARFFAPLGLVAGFTNATGGGGWGPMATSTLLSSGRLEPRKVVGSVSAAELSVAVAGSAAFLVILGAGGIDYRSVVGLLIGGVIAAPPAAWLTQRIPPRLLGAIAGGLIVLTNVWILLGALEASPAVAVLAYLVAVALWVAAIAAAMRSMREERKLRAAIEADIARDRASKVAAADDDGGHAAVR</sequence>
<comment type="similarity">
    <text evidence="2 6">Belongs to the 4-toluene sulfonate uptake permease (TSUP) (TC 2.A.102) family.</text>
</comment>
<evidence type="ECO:0000256" key="3">
    <source>
        <dbReference type="ARBA" id="ARBA00022692"/>
    </source>
</evidence>
<dbReference type="Proteomes" id="UP000198348">
    <property type="component" value="Unassembled WGS sequence"/>
</dbReference>
<dbReference type="AlphaFoldDB" id="A0A238YA99"/>
<feature type="transmembrane region" description="Helical" evidence="6">
    <location>
        <begin position="102"/>
        <end position="122"/>
    </location>
</feature>
<evidence type="ECO:0000256" key="5">
    <source>
        <dbReference type="ARBA" id="ARBA00023136"/>
    </source>
</evidence>
<dbReference type="PANTHER" id="PTHR43701:SF12">
    <property type="entry name" value="MEMBRANE TRANSPORTER PROTEIN YTNM-RELATED"/>
    <property type="match status" value="1"/>
</dbReference>
<evidence type="ECO:0000256" key="2">
    <source>
        <dbReference type="ARBA" id="ARBA00009142"/>
    </source>
</evidence>
<name>A0A238YA99_9PSEU</name>
<keyword evidence="4 6" id="KW-1133">Transmembrane helix</keyword>
<dbReference type="GO" id="GO:0005886">
    <property type="term" value="C:plasma membrane"/>
    <property type="evidence" value="ECO:0007669"/>
    <property type="project" value="UniProtKB-SubCell"/>
</dbReference>